<dbReference type="InterPro" id="IPR036890">
    <property type="entry name" value="HATPase_C_sf"/>
</dbReference>
<comment type="catalytic activity">
    <reaction evidence="1">
        <text>ATP + protein L-histidine = ADP + protein N-phospho-L-histidine.</text>
        <dbReference type="EC" id="2.7.13.3"/>
    </reaction>
</comment>
<protein>
    <recommendedName>
        <fullName evidence="2">histidine kinase</fullName>
        <ecNumber evidence="2">2.7.13.3</ecNumber>
    </recommendedName>
</protein>
<dbReference type="PRINTS" id="PR00344">
    <property type="entry name" value="BCTRLSENSOR"/>
</dbReference>
<dbReference type="CDD" id="cd00082">
    <property type="entry name" value="HisKA"/>
    <property type="match status" value="1"/>
</dbReference>
<keyword evidence="9" id="KW-1133">Transmembrane helix</keyword>
<evidence type="ECO:0000256" key="2">
    <source>
        <dbReference type="ARBA" id="ARBA00012438"/>
    </source>
</evidence>
<evidence type="ECO:0000259" key="10">
    <source>
        <dbReference type="PROSITE" id="PS50109"/>
    </source>
</evidence>
<evidence type="ECO:0000256" key="1">
    <source>
        <dbReference type="ARBA" id="ARBA00000085"/>
    </source>
</evidence>
<evidence type="ECO:0000256" key="8">
    <source>
        <dbReference type="ARBA" id="ARBA00023012"/>
    </source>
</evidence>
<dbReference type="InterPro" id="IPR004358">
    <property type="entry name" value="Sig_transdc_His_kin-like_C"/>
</dbReference>
<keyword evidence="9" id="KW-0812">Transmembrane</keyword>
<dbReference type="FunFam" id="3.30.565.10:FF:000037">
    <property type="entry name" value="Hybrid sensor histidine kinase/response regulator"/>
    <property type="match status" value="1"/>
</dbReference>
<dbReference type="InterPro" id="IPR036097">
    <property type="entry name" value="HisK_dim/P_sf"/>
</dbReference>
<dbReference type="GO" id="GO:0005524">
    <property type="term" value="F:ATP binding"/>
    <property type="evidence" value="ECO:0007669"/>
    <property type="project" value="UniProtKB-KW"/>
</dbReference>
<keyword evidence="4" id="KW-0808">Transferase</keyword>
<dbReference type="PANTHER" id="PTHR43547">
    <property type="entry name" value="TWO-COMPONENT HISTIDINE KINASE"/>
    <property type="match status" value="1"/>
</dbReference>
<feature type="transmembrane region" description="Helical" evidence="9">
    <location>
        <begin position="12"/>
        <end position="30"/>
    </location>
</feature>
<dbReference type="SMART" id="SM00388">
    <property type="entry name" value="HisKA"/>
    <property type="match status" value="1"/>
</dbReference>
<name>A0A955LGJ6_UNCKA</name>
<gene>
    <name evidence="11" type="ORF">KC571_00295</name>
</gene>
<feature type="domain" description="Histidine kinase" evidence="10">
    <location>
        <begin position="191"/>
        <end position="409"/>
    </location>
</feature>
<dbReference type="SMART" id="SM00387">
    <property type="entry name" value="HATPase_c"/>
    <property type="match status" value="1"/>
</dbReference>
<reference evidence="11" key="1">
    <citation type="submission" date="2020-04" db="EMBL/GenBank/DDBJ databases">
        <authorList>
            <person name="Zhang T."/>
        </authorList>
    </citation>
    <scope>NUCLEOTIDE SEQUENCE</scope>
    <source>
        <strain evidence="11">HKST-UBA01</strain>
    </source>
</reference>
<keyword evidence="9" id="KW-0472">Membrane</keyword>
<feature type="transmembrane region" description="Helical" evidence="9">
    <location>
        <begin position="36"/>
        <end position="56"/>
    </location>
</feature>
<evidence type="ECO:0000256" key="7">
    <source>
        <dbReference type="ARBA" id="ARBA00022840"/>
    </source>
</evidence>
<reference evidence="11" key="2">
    <citation type="journal article" date="2021" name="Microbiome">
        <title>Successional dynamics and alternative stable states in a saline activated sludge microbial community over 9 years.</title>
        <authorList>
            <person name="Wang Y."/>
            <person name="Ye J."/>
            <person name="Ju F."/>
            <person name="Liu L."/>
            <person name="Boyd J.A."/>
            <person name="Deng Y."/>
            <person name="Parks D.H."/>
            <person name="Jiang X."/>
            <person name="Yin X."/>
            <person name="Woodcroft B.J."/>
            <person name="Tyson G.W."/>
            <person name="Hugenholtz P."/>
            <person name="Polz M.F."/>
            <person name="Zhang T."/>
        </authorList>
    </citation>
    <scope>NUCLEOTIDE SEQUENCE</scope>
    <source>
        <strain evidence="11">HKST-UBA01</strain>
    </source>
</reference>
<dbReference type="Gene3D" id="1.10.287.130">
    <property type="match status" value="1"/>
</dbReference>
<keyword evidence="3" id="KW-0597">Phosphoprotein</keyword>
<proteinExistence type="predicted"/>
<organism evidence="11 12">
    <name type="scientific">candidate division WWE3 bacterium</name>
    <dbReference type="NCBI Taxonomy" id="2053526"/>
    <lineage>
        <taxon>Bacteria</taxon>
        <taxon>Katanobacteria</taxon>
    </lineage>
</organism>
<evidence type="ECO:0000313" key="12">
    <source>
        <dbReference type="Proteomes" id="UP000701698"/>
    </source>
</evidence>
<keyword evidence="5" id="KW-0547">Nucleotide-binding</keyword>
<dbReference type="PROSITE" id="PS50109">
    <property type="entry name" value="HIS_KIN"/>
    <property type="match status" value="1"/>
</dbReference>
<dbReference type="Pfam" id="PF02518">
    <property type="entry name" value="HATPase_c"/>
    <property type="match status" value="1"/>
</dbReference>
<evidence type="ECO:0000256" key="3">
    <source>
        <dbReference type="ARBA" id="ARBA00022553"/>
    </source>
</evidence>
<feature type="transmembrane region" description="Helical" evidence="9">
    <location>
        <begin position="144"/>
        <end position="162"/>
    </location>
</feature>
<dbReference type="SUPFAM" id="SSF47384">
    <property type="entry name" value="Homodimeric domain of signal transducing histidine kinase"/>
    <property type="match status" value="1"/>
</dbReference>
<comment type="caution">
    <text evidence="11">The sequence shown here is derived from an EMBL/GenBank/DDBJ whole genome shotgun (WGS) entry which is preliminary data.</text>
</comment>
<keyword evidence="8" id="KW-0902">Two-component regulatory system</keyword>
<dbReference type="GO" id="GO:0000155">
    <property type="term" value="F:phosphorelay sensor kinase activity"/>
    <property type="evidence" value="ECO:0007669"/>
    <property type="project" value="InterPro"/>
</dbReference>
<accession>A0A955LGJ6</accession>
<sequence length="417" mass="46004">MLSRFAPIDTIIIFLRLFLKSLGIYVLINLDIPSTVMATAIIVLALSELYEFPLMFLAHHSRRNRTYIFTLLGIINISMVLGILYFTNELSGDLYLFAVATAIGVSIGGGLVAGATTGLFAAVAYLYLLSFSAGAPMLSASIRSVFILFIGSITGLISEIVYHTEAEMTRILEDKTQYNKVQLIKQKFITTASHHLRTPLTVIKGYAEIAADADADPQERIQATERILIKIDELEDLTEQLVHLASIQSITEHLKLRTIILTQFLEEVYDQHLEEAKSRGIRFKYNSDESIESLRIEIDTEQIAIALSNLLTNAFKFTPKGGTVVLSASSGENSVYITVTDTGKGIPQKDVEHLFTMFYQAGSFLSPKDGTGIGLFTTQEIIKAHSGTIKVKSRLGKGTTFVISLPKNSMHQLIADL</sequence>
<dbReference type="EMBL" id="JAGQKX010000004">
    <property type="protein sequence ID" value="MCA9389823.1"/>
    <property type="molecule type" value="Genomic_DNA"/>
</dbReference>
<keyword evidence="7" id="KW-0067">ATP-binding</keyword>
<dbReference type="EC" id="2.7.13.3" evidence="2"/>
<dbReference type="InterPro" id="IPR003661">
    <property type="entry name" value="HisK_dim/P_dom"/>
</dbReference>
<dbReference type="AlphaFoldDB" id="A0A955LGJ6"/>
<dbReference type="Pfam" id="PF00512">
    <property type="entry name" value="HisKA"/>
    <property type="match status" value="1"/>
</dbReference>
<keyword evidence="6 11" id="KW-0418">Kinase</keyword>
<dbReference type="InterPro" id="IPR005467">
    <property type="entry name" value="His_kinase_dom"/>
</dbReference>
<dbReference type="SUPFAM" id="SSF55874">
    <property type="entry name" value="ATPase domain of HSP90 chaperone/DNA topoisomerase II/histidine kinase"/>
    <property type="match status" value="1"/>
</dbReference>
<evidence type="ECO:0000256" key="6">
    <source>
        <dbReference type="ARBA" id="ARBA00022777"/>
    </source>
</evidence>
<dbReference type="InterPro" id="IPR003594">
    <property type="entry name" value="HATPase_dom"/>
</dbReference>
<dbReference type="Proteomes" id="UP000701698">
    <property type="component" value="Unassembled WGS sequence"/>
</dbReference>
<dbReference type="Gene3D" id="3.30.565.10">
    <property type="entry name" value="Histidine kinase-like ATPase, C-terminal domain"/>
    <property type="match status" value="1"/>
</dbReference>
<feature type="transmembrane region" description="Helical" evidence="9">
    <location>
        <begin position="68"/>
        <end position="88"/>
    </location>
</feature>
<evidence type="ECO:0000313" key="11">
    <source>
        <dbReference type="EMBL" id="MCA9389823.1"/>
    </source>
</evidence>
<evidence type="ECO:0000256" key="4">
    <source>
        <dbReference type="ARBA" id="ARBA00022679"/>
    </source>
</evidence>
<evidence type="ECO:0000256" key="9">
    <source>
        <dbReference type="SAM" id="Phobius"/>
    </source>
</evidence>
<dbReference type="PANTHER" id="PTHR43547:SF2">
    <property type="entry name" value="HYBRID SIGNAL TRANSDUCTION HISTIDINE KINASE C"/>
    <property type="match status" value="1"/>
</dbReference>
<evidence type="ECO:0000256" key="5">
    <source>
        <dbReference type="ARBA" id="ARBA00022741"/>
    </source>
</evidence>